<dbReference type="InterPro" id="IPR038081">
    <property type="entry name" value="CalX-like_sf"/>
</dbReference>
<dbReference type="PANTHER" id="PTHR33607">
    <property type="entry name" value="ENDONUCLEASE-1"/>
    <property type="match status" value="1"/>
</dbReference>
<dbReference type="GO" id="GO:0007154">
    <property type="term" value="P:cell communication"/>
    <property type="evidence" value="ECO:0007669"/>
    <property type="project" value="InterPro"/>
</dbReference>
<dbReference type="GO" id="GO:0004518">
    <property type="term" value="F:nuclease activity"/>
    <property type="evidence" value="ECO:0007669"/>
    <property type="project" value="UniProtKB-KW"/>
</dbReference>
<keyword evidence="4" id="KW-0677">Repeat</keyword>
<accession>A0A5R8WIS7</accession>
<evidence type="ECO:0000256" key="5">
    <source>
        <dbReference type="ARBA" id="ARBA00022801"/>
    </source>
</evidence>
<dbReference type="NCBIfam" id="TIGR04183">
    <property type="entry name" value="Por_Secre_tail"/>
    <property type="match status" value="1"/>
</dbReference>
<dbReference type="Pfam" id="PF18962">
    <property type="entry name" value="Por_Secre_tail"/>
    <property type="match status" value="1"/>
</dbReference>
<sequence>MISGPLQSFCFSQHTLPYCMKHFFAKHICATLAVTGLVLSTATAQVLPPSPPANLQGVALRDWLRVNWYDGKRVDLGYDVARGKMYNYVDVFNGQLTCVYSGYSVPKTIDSTATSTANVGLINCEHTIPQSWFNEVSRMKSDIHHLYPTYTQWNSNRGSDMFAEIPDAQTRIWMRNTTSQSGIPTSNIAEWSEDSGSLFEPREDHKGNLARTAFYFYTMHAGQTFDSGKDVITGLADLQTLYQWHLADPVDAHERERNRRAAKAQGNFNPYIVDPSLVAKAWGFVVGPTVTFASATGSIVEGNAGTSIYTATLSLSAAQTSAVTVQVSVDAANSTATNPSDYTFTTQTVTFAAGQTSQTVTVTINGDTQPEANETVRLVLGTTSSGVSVGSPNAHDLTITNDDGQPPLVSFATATGSIVEGNAGTSTYTVNVVLSGAAPTAAFTLPITVDAAGTTADASDYTLGTTSLSFATGVTSQAVTVTINGDTQSEANETVRLLLGTPSGGGVAISAPTSHVLTITNDDAPLPGGGGNCSDLFFTEYVESSGATRAVEIYNPTTSSINLGSYRLLRYANGSTTPQAPYTLSGTIAAGGTYVVATTGSVAAVTAVANVTNNVVDFNGDDAMALFKGTDTLDIIGVIGQQANWAVTGGTTLNNTLRRLPTVAGGSTRWSTAAAGWTAVGVDTYSGLGSHSSTACTTTATTKPNALGVGIEVFPNPAAGAVQLRLPGLSGRQAARIGLYDALGREVLTTTRTLSGADVTTLALPALPAGLYSVRVTVAGVQYAARLAVQR</sequence>
<evidence type="ECO:0000313" key="9">
    <source>
        <dbReference type="Proteomes" id="UP000305517"/>
    </source>
</evidence>
<feature type="domain" description="LTD" evidence="7">
    <location>
        <begin position="529"/>
        <end position="679"/>
    </location>
</feature>
<evidence type="ECO:0000256" key="2">
    <source>
        <dbReference type="ARBA" id="ARBA00022722"/>
    </source>
</evidence>
<keyword evidence="2" id="KW-0540">Nuclease</keyword>
<keyword evidence="3" id="KW-0732">Signal</keyword>
<evidence type="ECO:0000256" key="3">
    <source>
        <dbReference type="ARBA" id="ARBA00022729"/>
    </source>
</evidence>
<dbReference type="InterPro" id="IPR026444">
    <property type="entry name" value="Secre_tail"/>
</dbReference>
<comment type="similarity">
    <text evidence="1">Belongs to the EndA/NucM nuclease family.</text>
</comment>
<evidence type="ECO:0000259" key="7">
    <source>
        <dbReference type="PROSITE" id="PS51841"/>
    </source>
</evidence>
<reference evidence="8 9" key="1">
    <citation type="submission" date="2019-05" db="EMBL/GenBank/DDBJ databases">
        <title>Hymenobacter edaphi sp. nov., isolated from abandoned arsenic-contaminated farmland soil.</title>
        <authorList>
            <person name="Nie L."/>
        </authorList>
    </citation>
    <scope>NUCLEOTIDE SEQUENCE [LARGE SCALE GENOMIC DNA]</scope>
    <source>
        <strain evidence="8 9">1-3-3-8</strain>
    </source>
</reference>
<dbReference type="InterPro" id="IPR001322">
    <property type="entry name" value="Lamin_tail_dom"/>
</dbReference>
<name>A0A5R8WIS7_9BACT</name>
<comment type="caution">
    <text evidence="8">The sequence shown here is derived from an EMBL/GenBank/DDBJ whole genome shotgun (WGS) entry which is preliminary data.</text>
</comment>
<dbReference type="EMBL" id="VAJM01000019">
    <property type="protein sequence ID" value="TLM88397.1"/>
    <property type="molecule type" value="Genomic_DNA"/>
</dbReference>
<dbReference type="PROSITE" id="PS51841">
    <property type="entry name" value="LTD"/>
    <property type="match status" value="1"/>
</dbReference>
<gene>
    <name evidence="8" type="ORF">FDY95_24780</name>
</gene>
<dbReference type="InterPro" id="IPR007346">
    <property type="entry name" value="Endonuclease-I"/>
</dbReference>
<dbReference type="PANTHER" id="PTHR33607:SF2">
    <property type="entry name" value="ENDONUCLEASE-1"/>
    <property type="match status" value="1"/>
</dbReference>
<proteinExistence type="inferred from homology"/>
<dbReference type="InterPro" id="IPR003644">
    <property type="entry name" value="Calx_beta"/>
</dbReference>
<dbReference type="InterPro" id="IPR044925">
    <property type="entry name" value="His-Me_finger_sf"/>
</dbReference>
<dbReference type="Proteomes" id="UP000305517">
    <property type="component" value="Unassembled WGS sequence"/>
</dbReference>
<dbReference type="AlphaFoldDB" id="A0A5R8WIS7"/>
<keyword evidence="5" id="KW-0378">Hydrolase</keyword>
<dbReference type="Pfam" id="PF00932">
    <property type="entry name" value="LTD"/>
    <property type="match status" value="1"/>
</dbReference>
<evidence type="ECO:0000256" key="1">
    <source>
        <dbReference type="ARBA" id="ARBA00006429"/>
    </source>
</evidence>
<dbReference type="Pfam" id="PF04231">
    <property type="entry name" value="Endonuclease_1"/>
    <property type="match status" value="1"/>
</dbReference>
<dbReference type="Pfam" id="PF03160">
    <property type="entry name" value="Calx-beta"/>
    <property type="match status" value="1"/>
</dbReference>
<dbReference type="SUPFAM" id="SSF141072">
    <property type="entry name" value="CalX-like"/>
    <property type="match status" value="2"/>
</dbReference>
<dbReference type="GO" id="GO:0016787">
    <property type="term" value="F:hydrolase activity"/>
    <property type="evidence" value="ECO:0007669"/>
    <property type="project" value="UniProtKB-KW"/>
</dbReference>
<protein>
    <submittedName>
        <fullName evidence="8">T9SS type A sorting domain-containing protein</fullName>
    </submittedName>
</protein>
<dbReference type="SUPFAM" id="SSF54060">
    <property type="entry name" value="His-Me finger endonucleases"/>
    <property type="match status" value="1"/>
</dbReference>
<keyword evidence="9" id="KW-1185">Reference proteome</keyword>
<keyword evidence="6" id="KW-0106">Calcium</keyword>
<dbReference type="OrthoDB" id="9770276at2"/>
<evidence type="ECO:0000313" key="8">
    <source>
        <dbReference type="EMBL" id="TLM88397.1"/>
    </source>
</evidence>
<evidence type="ECO:0000256" key="4">
    <source>
        <dbReference type="ARBA" id="ARBA00022737"/>
    </source>
</evidence>
<organism evidence="8 9">
    <name type="scientific">Hymenobacter jeollabukensis</name>
    <dbReference type="NCBI Taxonomy" id="2025313"/>
    <lineage>
        <taxon>Bacteria</taxon>
        <taxon>Pseudomonadati</taxon>
        <taxon>Bacteroidota</taxon>
        <taxon>Cytophagia</taxon>
        <taxon>Cytophagales</taxon>
        <taxon>Hymenobacteraceae</taxon>
        <taxon>Hymenobacter</taxon>
    </lineage>
</organism>
<dbReference type="InterPro" id="IPR036415">
    <property type="entry name" value="Lamin_tail_dom_sf"/>
</dbReference>
<dbReference type="Gene3D" id="2.60.40.2030">
    <property type="match status" value="2"/>
</dbReference>
<evidence type="ECO:0000256" key="6">
    <source>
        <dbReference type="ARBA" id="ARBA00022837"/>
    </source>
</evidence>
<dbReference type="SUPFAM" id="SSF74853">
    <property type="entry name" value="Lamin A/C globular tail domain"/>
    <property type="match status" value="1"/>
</dbReference>
<dbReference type="GO" id="GO:0016020">
    <property type="term" value="C:membrane"/>
    <property type="evidence" value="ECO:0007669"/>
    <property type="project" value="InterPro"/>
</dbReference>